<feature type="compositionally biased region" description="Low complexity" evidence="4">
    <location>
        <begin position="334"/>
        <end position="352"/>
    </location>
</feature>
<keyword evidence="2" id="KW-0067">ATP-binding</keyword>
<keyword evidence="3" id="KW-0143">Chaperone</keyword>
<dbReference type="Pfam" id="PF00012">
    <property type="entry name" value="HSP70"/>
    <property type="match status" value="1"/>
</dbReference>
<reference evidence="5" key="1">
    <citation type="submission" date="2022-12" db="EMBL/GenBank/DDBJ databases">
        <authorList>
            <person name="Krivoruchko A.V."/>
            <person name="Elkin A."/>
        </authorList>
    </citation>
    <scope>NUCLEOTIDE SEQUENCE</scope>
    <source>
        <strain evidence="5">IEGM 1388</strain>
    </source>
</reference>
<evidence type="ECO:0000256" key="3">
    <source>
        <dbReference type="ARBA" id="ARBA00023186"/>
    </source>
</evidence>
<keyword evidence="6" id="KW-1185">Reference proteome</keyword>
<comment type="caution">
    <text evidence="5">The sequence shown here is derived from an EMBL/GenBank/DDBJ whole genome shotgun (WGS) entry which is preliminary data.</text>
</comment>
<accession>A0ABT4N1C8</accession>
<keyword evidence="1" id="KW-0547">Nucleotide-binding</keyword>
<evidence type="ECO:0000313" key="5">
    <source>
        <dbReference type="EMBL" id="MCZ4552775.1"/>
    </source>
</evidence>
<dbReference type="InterPro" id="IPR013126">
    <property type="entry name" value="Hsp_70_fam"/>
</dbReference>
<evidence type="ECO:0000256" key="1">
    <source>
        <dbReference type="ARBA" id="ARBA00022741"/>
    </source>
</evidence>
<proteinExistence type="predicted"/>
<dbReference type="SUPFAM" id="SSF53067">
    <property type="entry name" value="Actin-like ATPase domain"/>
    <property type="match status" value="1"/>
</dbReference>
<protein>
    <submittedName>
        <fullName evidence="5">Hsp70 family protein</fullName>
    </submittedName>
</protein>
<evidence type="ECO:0000256" key="2">
    <source>
        <dbReference type="ARBA" id="ARBA00022840"/>
    </source>
</evidence>
<feature type="compositionally biased region" description="Low complexity" evidence="4">
    <location>
        <begin position="419"/>
        <end position="429"/>
    </location>
</feature>
<organism evidence="5 6">
    <name type="scientific">Gordonia rubripertincta</name>
    <name type="common">Rhodococcus corallinus</name>
    <dbReference type="NCBI Taxonomy" id="36822"/>
    <lineage>
        <taxon>Bacteria</taxon>
        <taxon>Bacillati</taxon>
        <taxon>Actinomycetota</taxon>
        <taxon>Actinomycetes</taxon>
        <taxon>Mycobacteriales</taxon>
        <taxon>Gordoniaceae</taxon>
        <taxon>Gordonia</taxon>
    </lineage>
</organism>
<feature type="compositionally biased region" description="Pro residues" evidence="4">
    <location>
        <begin position="430"/>
        <end position="442"/>
    </location>
</feature>
<dbReference type="Proteomes" id="UP001067235">
    <property type="component" value="Unassembled WGS sequence"/>
</dbReference>
<feature type="compositionally biased region" description="Polar residues" evidence="4">
    <location>
        <begin position="481"/>
        <end position="492"/>
    </location>
</feature>
<dbReference type="InterPro" id="IPR043129">
    <property type="entry name" value="ATPase_NBD"/>
</dbReference>
<evidence type="ECO:0000256" key="4">
    <source>
        <dbReference type="SAM" id="MobiDB-lite"/>
    </source>
</evidence>
<dbReference type="EMBL" id="JAPWIE010000007">
    <property type="protein sequence ID" value="MCZ4552775.1"/>
    <property type="molecule type" value="Genomic_DNA"/>
</dbReference>
<gene>
    <name evidence="5" type="ORF">O4213_22495</name>
</gene>
<dbReference type="RefSeq" id="WP_301573406.1">
    <property type="nucleotide sequence ID" value="NZ_JAPWIE010000007.1"/>
</dbReference>
<dbReference type="Gene3D" id="3.90.640.10">
    <property type="entry name" value="Actin, Chain A, domain 4"/>
    <property type="match status" value="1"/>
</dbReference>
<name>A0ABT4N1C8_GORRU</name>
<evidence type="ECO:0000313" key="6">
    <source>
        <dbReference type="Proteomes" id="UP001067235"/>
    </source>
</evidence>
<feature type="compositionally biased region" description="Low complexity" evidence="4">
    <location>
        <begin position="444"/>
        <end position="463"/>
    </location>
</feature>
<feature type="region of interest" description="Disordered" evidence="4">
    <location>
        <begin position="330"/>
        <end position="492"/>
    </location>
</feature>
<sequence>MTTSLGLSAGSGMIHCVLLTTDEAGRTHTINRVIDVDPTDGLTRAGRVNSGIDLMLGQARDNDTNVGAIGVAYRTDEQAREIASRGTGAKRQIHLVAETEAVTHHLISTGEINRFGSVVVVDLGDTGMSLYTVDPATRRIGHHQRSTAVSGNTLDALLTSELTSTGRVRGRRKSSVMSACRTAKEELSVNESTSIMIGNPALPVPVTRTALERLLRPMATAAADEVAAYVATPRAARPEAVVLVGGLAHIPLLRDLVIERSGLEPILPQAPESVAARGAATLAAAGTRTSTLAFIGGRRSRDWLSAAPLAVFGALLAGALMTVYAVGSSLAGNPSTPSTPSSVTVEAEATTTSPPPPSTGESRVPPAVTSPQQQVSVTAALPPATVGDNSGIGAGSGNQDPGWATTELPAPSGPTEQPSTSTLSTSLWPFPIPSITWPPPLGQLPSSAPGATATTTPPASSSPLPTPPPAESAPAAPLAPQQDSVPTTQPAS</sequence>
<dbReference type="Gene3D" id="3.30.420.40">
    <property type="match status" value="2"/>
</dbReference>